<evidence type="ECO:0000256" key="3">
    <source>
        <dbReference type="ARBA" id="ARBA00022679"/>
    </source>
</evidence>
<sequence length="364" mass="41080">MNVKNQGLAGVVTTDTAISLVDGERGRLIYRGYDIRELSLHYEFEDIAYLLWEGVLPEKEEKNVLKAEFKKHRKLSSEMIKIIQLLPVNIPMMSVIRTCISFLGDATFNWPPTAAQAVKLTAAVPVIIATRYRWLKEGRIIEPKDTLGHTANYLYMLHGMVPIESHIRAMNAYLILTMEHGMNASTFASRVIASTESDMVSAITGAVGAMKGPLHGGAPSEVTKMLSDIERKSNVESWLRRQLEQRNKLMGFGHRVYKTQDPRAEALKEITSSLVEEDAWLELAHEVEEKAIQLLEEYKPGRKLYTNVEFYAAAVLRAVQMPDELFTATFTSSRIVGWSANVLEQAENNRIYRPQAHYTGLVPQ</sequence>
<name>A0A419UWF5_9BACL</name>
<dbReference type="InterPro" id="IPR019810">
    <property type="entry name" value="Citrate_synthase_AS"/>
</dbReference>
<dbReference type="UniPathway" id="UPA00223"/>
<dbReference type="Pfam" id="PF00285">
    <property type="entry name" value="Citrate_synt"/>
    <property type="match status" value="1"/>
</dbReference>
<accession>A0A419UWF5</accession>
<dbReference type="CDD" id="cd06109">
    <property type="entry name" value="BsCS-I_like"/>
    <property type="match status" value="1"/>
</dbReference>
<reference evidence="8 9" key="1">
    <citation type="submission" date="2018-09" db="EMBL/GenBank/DDBJ databases">
        <title>Genomic Encyclopedia of Archaeal and Bacterial Type Strains, Phase II (KMG-II): from individual species to whole genera.</title>
        <authorList>
            <person name="Goeker M."/>
        </authorList>
    </citation>
    <scope>NUCLEOTIDE SEQUENCE [LARGE SCALE GENOMIC DNA]</scope>
    <source>
        <strain evidence="8 9">DSM 17008</strain>
    </source>
</reference>
<dbReference type="InterPro" id="IPR016142">
    <property type="entry name" value="Citrate_synth-like_lrg_a-sub"/>
</dbReference>
<dbReference type="GO" id="GO:0006099">
    <property type="term" value="P:tricarboxylic acid cycle"/>
    <property type="evidence" value="ECO:0007669"/>
    <property type="project" value="UniProtKB-UniPathway"/>
</dbReference>
<evidence type="ECO:0000256" key="7">
    <source>
        <dbReference type="RuleBase" id="RU003406"/>
    </source>
</evidence>
<dbReference type="InterPro" id="IPR024176">
    <property type="entry name" value="Citrate_synthase_bac-typ"/>
</dbReference>
<protein>
    <recommendedName>
        <fullName evidence="5">Citrate synthase</fullName>
    </recommendedName>
</protein>
<dbReference type="EMBL" id="RAPK01000011">
    <property type="protein sequence ID" value="RKD69465.1"/>
    <property type="molecule type" value="Genomic_DNA"/>
</dbReference>
<comment type="similarity">
    <text evidence="2 5 7">Belongs to the citrate synthase family.</text>
</comment>
<evidence type="ECO:0000256" key="1">
    <source>
        <dbReference type="ARBA" id="ARBA00005163"/>
    </source>
</evidence>
<comment type="catalytic activity">
    <reaction evidence="4">
        <text>oxaloacetate + acetyl-CoA + H2O = citrate + CoA + H(+)</text>
        <dbReference type="Rhea" id="RHEA:16845"/>
        <dbReference type="ChEBI" id="CHEBI:15377"/>
        <dbReference type="ChEBI" id="CHEBI:15378"/>
        <dbReference type="ChEBI" id="CHEBI:16452"/>
        <dbReference type="ChEBI" id="CHEBI:16947"/>
        <dbReference type="ChEBI" id="CHEBI:57287"/>
        <dbReference type="ChEBI" id="CHEBI:57288"/>
        <dbReference type="EC" id="2.3.3.16"/>
    </reaction>
</comment>
<dbReference type="AlphaFoldDB" id="A0A419UWF5"/>
<proteinExistence type="inferred from homology"/>
<evidence type="ECO:0000256" key="6">
    <source>
        <dbReference type="PIRSR" id="PIRSR001369-1"/>
    </source>
</evidence>
<dbReference type="PRINTS" id="PR00143">
    <property type="entry name" value="CITRTSNTHASE"/>
</dbReference>
<evidence type="ECO:0000313" key="8">
    <source>
        <dbReference type="EMBL" id="RKD69465.1"/>
    </source>
</evidence>
<keyword evidence="9" id="KW-1185">Reference proteome</keyword>
<dbReference type="PIRSF" id="PIRSF001369">
    <property type="entry name" value="Citrate_synth"/>
    <property type="match status" value="1"/>
</dbReference>
<feature type="active site" evidence="6">
    <location>
        <position position="309"/>
    </location>
</feature>
<dbReference type="GO" id="GO:0005975">
    <property type="term" value="P:carbohydrate metabolic process"/>
    <property type="evidence" value="ECO:0007669"/>
    <property type="project" value="TreeGrafter"/>
</dbReference>
<dbReference type="RefSeq" id="WP_120194037.1">
    <property type="nucleotide sequence ID" value="NZ_RAPK01000011.1"/>
</dbReference>
<dbReference type="GO" id="GO:0005829">
    <property type="term" value="C:cytosol"/>
    <property type="evidence" value="ECO:0007669"/>
    <property type="project" value="TreeGrafter"/>
</dbReference>
<dbReference type="Gene3D" id="1.10.580.10">
    <property type="entry name" value="Citrate Synthase, domain 1"/>
    <property type="match status" value="1"/>
</dbReference>
<evidence type="ECO:0000256" key="5">
    <source>
        <dbReference type="PIRNR" id="PIRNR001369"/>
    </source>
</evidence>
<dbReference type="Proteomes" id="UP000285120">
    <property type="component" value="Unassembled WGS sequence"/>
</dbReference>
<dbReference type="Gene3D" id="1.10.230.10">
    <property type="entry name" value="Cytochrome P450-Terp, domain 2"/>
    <property type="match status" value="1"/>
</dbReference>
<dbReference type="InterPro" id="IPR002020">
    <property type="entry name" value="Citrate_synthase"/>
</dbReference>
<evidence type="ECO:0000313" key="9">
    <source>
        <dbReference type="Proteomes" id="UP000285120"/>
    </source>
</evidence>
<gene>
    <name evidence="8" type="ORF">ATL39_2883</name>
</gene>
<evidence type="ECO:0000256" key="2">
    <source>
        <dbReference type="ARBA" id="ARBA00010566"/>
    </source>
</evidence>
<dbReference type="OrthoDB" id="9800864at2"/>
<dbReference type="SUPFAM" id="SSF48256">
    <property type="entry name" value="Citrate synthase"/>
    <property type="match status" value="1"/>
</dbReference>
<keyword evidence="3 5" id="KW-0808">Transferase</keyword>
<comment type="caution">
    <text evidence="8">The sequence shown here is derived from an EMBL/GenBank/DDBJ whole genome shotgun (WGS) entry which is preliminary data.</text>
</comment>
<evidence type="ECO:0000256" key="4">
    <source>
        <dbReference type="ARBA" id="ARBA00049288"/>
    </source>
</evidence>
<organism evidence="8 9">
    <name type="scientific">Sinobaca qinghaiensis</name>
    <dbReference type="NCBI Taxonomy" id="342944"/>
    <lineage>
        <taxon>Bacteria</taxon>
        <taxon>Bacillati</taxon>
        <taxon>Bacillota</taxon>
        <taxon>Bacilli</taxon>
        <taxon>Bacillales</taxon>
        <taxon>Sporolactobacillaceae</taxon>
        <taxon>Sinobaca</taxon>
    </lineage>
</organism>
<comment type="pathway">
    <text evidence="1">Carbohydrate metabolism; tricarboxylic acid cycle.</text>
</comment>
<dbReference type="GO" id="GO:0036440">
    <property type="term" value="F:citrate synthase activity"/>
    <property type="evidence" value="ECO:0007669"/>
    <property type="project" value="UniProtKB-EC"/>
</dbReference>
<dbReference type="InterPro" id="IPR016143">
    <property type="entry name" value="Citrate_synth-like_sm_a-sub"/>
</dbReference>
<feature type="active site" evidence="6">
    <location>
        <position position="254"/>
    </location>
</feature>
<dbReference type="InterPro" id="IPR036969">
    <property type="entry name" value="Citrate_synthase_sf"/>
</dbReference>
<dbReference type="PANTHER" id="PTHR11739">
    <property type="entry name" value="CITRATE SYNTHASE"/>
    <property type="match status" value="1"/>
</dbReference>
<dbReference type="PROSITE" id="PS00480">
    <property type="entry name" value="CITRATE_SYNTHASE"/>
    <property type="match status" value="1"/>
</dbReference>
<dbReference type="PANTHER" id="PTHR11739:SF4">
    <property type="entry name" value="CITRATE SYNTHASE, PEROXISOMAL"/>
    <property type="match status" value="1"/>
</dbReference>